<dbReference type="InterPro" id="IPR002744">
    <property type="entry name" value="MIP18-like"/>
</dbReference>
<evidence type="ECO:0000259" key="1">
    <source>
        <dbReference type="Pfam" id="PF01883"/>
    </source>
</evidence>
<proteinExistence type="predicted"/>
<name>A0A1E2UNP2_9GAMM</name>
<dbReference type="PANTHER" id="PTHR42831:SF1">
    <property type="entry name" value="FE-S PROTEIN MATURATION AUXILIARY FACTOR YITW"/>
    <property type="match status" value="1"/>
</dbReference>
<keyword evidence="3" id="KW-1185">Reference proteome</keyword>
<dbReference type="STRING" id="1818881.A3196_05775"/>
<dbReference type="Gene3D" id="3.30.300.130">
    <property type="entry name" value="Fe-S cluster assembly (FSCA)"/>
    <property type="match status" value="1"/>
</dbReference>
<sequence>MSRLVEVVKSLLPGQGKRRAPSRDQLIEALRTVHDPEIPVNIYDLGLIYRLEVDDQGRVEIDMTLTAPACPVAGTLPHEVGRVIDAVPGVEDAVIHLVWSPPWSKERMSEEAQMKLGLL</sequence>
<evidence type="ECO:0000313" key="2">
    <source>
        <dbReference type="EMBL" id="ODB96311.1"/>
    </source>
</evidence>
<reference evidence="2 3" key="1">
    <citation type="submission" date="2016-03" db="EMBL/GenBank/DDBJ databases">
        <title>Chemosynthetic sulphur-oxidizing symbionts of marine invertebrate animals are capable of nitrogen fixation.</title>
        <authorList>
            <person name="Petersen J.M."/>
            <person name="Kemper A."/>
            <person name="Gruber-Vodicka H."/>
            <person name="Cardini U."/>
            <person name="Geest Mvander."/>
            <person name="Kleiner M."/>
            <person name="Bulgheresi S."/>
            <person name="Fussmann M."/>
            <person name="Herbold C."/>
            <person name="Seah B.K.B."/>
            <person name="Antony C.Paul."/>
            <person name="Liu D."/>
            <person name="Belitz A."/>
            <person name="Weber M."/>
        </authorList>
    </citation>
    <scope>NUCLEOTIDE SEQUENCE [LARGE SCALE GENOMIC DNA]</scope>
    <source>
        <strain evidence="2">G_D</strain>
    </source>
</reference>
<dbReference type="Pfam" id="PF01883">
    <property type="entry name" value="FeS_assembly_P"/>
    <property type="match status" value="1"/>
</dbReference>
<dbReference type="NCBIfam" id="TIGR02945">
    <property type="entry name" value="SUF_assoc"/>
    <property type="match status" value="1"/>
</dbReference>
<dbReference type="SUPFAM" id="SSF117916">
    <property type="entry name" value="Fe-S cluster assembly (FSCA) domain-like"/>
    <property type="match status" value="1"/>
</dbReference>
<comment type="caution">
    <text evidence="2">The sequence shown here is derived from an EMBL/GenBank/DDBJ whole genome shotgun (WGS) entry which is preliminary data.</text>
</comment>
<dbReference type="InterPro" id="IPR014291">
    <property type="entry name" value="SUF_FeS_clus_asmbl-assoc"/>
</dbReference>
<protein>
    <submittedName>
        <fullName evidence="2">SUF system Fe-S cluster assembly protein</fullName>
    </submittedName>
</protein>
<dbReference type="RefSeq" id="WP_069002928.1">
    <property type="nucleotide sequence ID" value="NZ_LVJW01000006.1"/>
</dbReference>
<dbReference type="EMBL" id="LVJZ01000003">
    <property type="protein sequence ID" value="ODB96311.1"/>
    <property type="molecule type" value="Genomic_DNA"/>
</dbReference>
<dbReference type="InterPro" id="IPR052339">
    <property type="entry name" value="Fe-S_Maturation_MIP18"/>
</dbReference>
<evidence type="ECO:0000313" key="3">
    <source>
        <dbReference type="Proteomes" id="UP000094849"/>
    </source>
</evidence>
<dbReference type="InterPro" id="IPR034904">
    <property type="entry name" value="FSCA_dom_sf"/>
</dbReference>
<dbReference type="Proteomes" id="UP000094849">
    <property type="component" value="Unassembled WGS sequence"/>
</dbReference>
<feature type="domain" description="MIP18 family-like" evidence="1">
    <location>
        <begin position="23"/>
        <end position="93"/>
    </location>
</feature>
<dbReference type="AlphaFoldDB" id="A0A1E2UNP2"/>
<gene>
    <name evidence="2" type="ORF">A3196_05775</name>
</gene>
<dbReference type="PANTHER" id="PTHR42831">
    <property type="entry name" value="FE-S PROTEIN MATURATION AUXILIARY FACTOR YITW"/>
    <property type="match status" value="1"/>
</dbReference>
<accession>A0A1E2UNP2</accession>
<dbReference type="OrthoDB" id="9805360at2"/>
<organism evidence="2 3">
    <name type="scientific">Candidatus Thiodiazotropha endoloripes</name>
    <dbReference type="NCBI Taxonomy" id="1818881"/>
    <lineage>
        <taxon>Bacteria</taxon>
        <taxon>Pseudomonadati</taxon>
        <taxon>Pseudomonadota</taxon>
        <taxon>Gammaproteobacteria</taxon>
        <taxon>Chromatiales</taxon>
        <taxon>Sedimenticolaceae</taxon>
        <taxon>Candidatus Thiodiazotropha</taxon>
    </lineage>
</organism>